<evidence type="ECO:0000313" key="2">
    <source>
        <dbReference type="Proteomes" id="UP001497680"/>
    </source>
</evidence>
<sequence length="60" mass="6430">MRYIQFLSCLVLGFLAVGLAVPVPGEDTTEIDAGETCEPNAPTAHGTLNSRDEVKPRCII</sequence>
<proteinExistence type="predicted"/>
<dbReference type="Proteomes" id="UP001497680">
    <property type="component" value="Unassembled WGS sequence"/>
</dbReference>
<dbReference type="EMBL" id="MU394382">
    <property type="protein sequence ID" value="KAI6081965.1"/>
    <property type="molecule type" value="Genomic_DNA"/>
</dbReference>
<gene>
    <name evidence="1" type="ORF">F4821DRAFT_264436</name>
</gene>
<reference evidence="1 2" key="1">
    <citation type="journal article" date="2022" name="New Phytol.">
        <title>Ecological generalism drives hyperdiversity of secondary metabolite gene clusters in xylarialean endophytes.</title>
        <authorList>
            <person name="Franco M.E.E."/>
            <person name="Wisecaver J.H."/>
            <person name="Arnold A.E."/>
            <person name="Ju Y.M."/>
            <person name="Slot J.C."/>
            <person name="Ahrendt S."/>
            <person name="Moore L.P."/>
            <person name="Eastman K.E."/>
            <person name="Scott K."/>
            <person name="Konkel Z."/>
            <person name="Mondo S.J."/>
            <person name="Kuo A."/>
            <person name="Hayes R.D."/>
            <person name="Haridas S."/>
            <person name="Andreopoulos B."/>
            <person name="Riley R."/>
            <person name="LaButti K."/>
            <person name="Pangilinan J."/>
            <person name="Lipzen A."/>
            <person name="Amirebrahimi M."/>
            <person name="Yan J."/>
            <person name="Adam C."/>
            <person name="Keymanesh K."/>
            <person name="Ng V."/>
            <person name="Louie K."/>
            <person name="Northen T."/>
            <person name="Drula E."/>
            <person name="Henrissat B."/>
            <person name="Hsieh H.M."/>
            <person name="Youens-Clark K."/>
            <person name="Lutzoni F."/>
            <person name="Miadlikowska J."/>
            <person name="Eastwood D.C."/>
            <person name="Hamelin R.C."/>
            <person name="Grigoriev I.V."/>
            <person name="U'Ren J.M."/>
        </authorList>
    </citation>
    <scope>NUCLEOTIDE SEQUENCE [LARGE SCALE GENOMIC DNA]</scope>
    <source>
        <strain evidence="1 2">ER1909</strain>
    </source>
</reference>
<comment type="caution">
    <text evidence="1">The sequence shown here is derived from an EMBL/GenBank/DDBJ whole genome shotgun (WGS) entry which is preliminary data.</text>
</comment>
<keyword evidence="2" id="KW-1185">Reference proteome</keyword>
<organism evidence="1 2">
    <name type="scientific">Hypoxylon rubiginosum</name>
    <dbReference type="NCBI Taxonomy" id="110542"/>
    <lineage>
        <taxon>Eukaryota</taxon>
        <taxon>Fungi</taxon>
        <taxon>Dikarya</taxon>
        <taxon>Ascomycota</taxon>
        <taxon>Pezizomycotina</taxon>
        <taxon>Sordariomycetes</taxon>
        <taxon>Xylariomycetidae</taxon>
        <taxon>Xylariales</taxon>
        <taxon>Hypoxylaceae</taxon>
        <taxon>Hypoxylon</taxon>
    </lineage>
</organism>
<name>A0ACC0CNU0_9PEZI</name>
<evidence type="ECO:0000313" key="1">
    <source>
        <dbReference type="EMBL" id="KAI6081965.1"/>
    </source>
</evidence>
<protein>
    <submittedName>
        <fullName evidence="1">Uncharacterized protein</fullName>
    </submittedName>
</protein>
<accession>A0ACC0CNU0</accession>